<keyword evidence="3" id="KW-1185">Reference proteome</keyword>
<dbReference type="AlphaFoldDB" id="A0A9P8AR35"/>
<sequence>MTDTYNNRRLSLLKGSRARRDGGAYMHWHFGRLKISPSIDACVLSMAHNGIPSLNTGQHPCHTVELVWRSQWSSSNTHYFLARYHAIVYFVSEVLFLNTADPSTYIFILDIILLFRVYALYNRNKFLFIFLSLCTVGSTAAALWAFSVVCRHGATAMAAPWRACRSMASNMMYGIAA</sequence>
<keyword evidence="1" id="KW-0812">Transmembrane</keyword>
<proteinExistence type="predicted"/>
<dbReference type="GeneID" id="66102334"/>
<evidence type="ECO:0000256" key="1">
    <source>
        <dbReference type="SAM" id="Phobius"/>
    </source>
</evidence>
<keyword evidence="1" id="KW-0472">Membrane</keyword>
<protein>
    <submittedName>
        <fullName evidence="2">Uncharacterized protein</fullName>
    </submittedName>
</protein>
<feature type="transmembrane region" description="Helical" evidence="1">
    <location>
        <begin position="126"/>
        <end position="146"/>
    </location>
</feature>
<dbReference type="EMBL" id="MU250538">
    <property type="protein sequence ID" value="KAG7444993.1"/>
    <property type="molecule type" value="Genomic_DNA"/>
</dbReference>
<feature type="transmembrane region" description="Helical" evidence="1">
    <location>
        <begin position="103"/>
        <end position="119"/>
    </location>
</feature>
<dbReference type="RefSeq" id="XP_043038493.1">
    <property type="nucleotide sequence ID" value="XM_043180038.1"/>
</dbReference>
<accession>A0A9P8AR35</accession>
<name>A0A9P8AR35_9AGAR</name>
<evidence type="ECO:0000313" key="2">
    <source>
        <dbReference type="EMBL" id="KAG7444993.1"/>
    </source>
</evidence>
<comment type="caution">
    <text evidence="2">The sequence shown here is derived from an EMBL/GenBank/DDBJ whole genome shotgun (WGS) entry which is preliminary data.</text>
</comment>
<gene>
    <name evidence="2" type="ORF">BT62DRAFT_203924</name>
</gene>
<dbReference type="Proteomes" id="UP000812287">
    <property type="component" value="Unassembled WGS sequence"/>
</dbReference>
<evidence type="ECO:0000313" key="3">
    <source>
        <dbReference type="Proteomes" id="UP000812287"/>
    </source>
</evidence>
<keyword evidence="1" id="KW-1133">Transmembrane helix</keyword>
<feature type="transmembrane region" description="Helical" evidence="1">
    <location>
        <begin position="79"/>
        <end position="97"/>
    </location>
</feature>
<organism evidence="2 3">
    <name type="scientific">Guyanagaster necrorhizus</name>
    <dbReference type="NCBI Taxonomy" id="856835"/>
    <lineage>
        <taxon>Eukaryota</taxon>
        <taxon>Fungi</taxon>
        <taxon>Dikarya</taxon>
        <taxon>Basidiomycota</taxon>
        <taxon>Agaricomycotina</taxon>
        <taxon>Agaricomycetes</taxon>
        <taxon>Agaricomycetidae</taxon>
        <taxon>Agaricales</taxon>
        <taxon>Marasmiineae</taxon>
        <taxon>Physalacriaceae</taxon>
        <taxon>Guyanagaster</taxon>
    </lineage>
</organism>
<dbReference type="OrthoDB" id="2952413at2759"/>
<reference evidence="2" key="1">
    <citation type="submission" date="2020-11" db="EMBL/GenBank/DDBJ databases">
        <title>Adaptations for nitrogen fixation in a non-lichenized fungal sporocarp promotes dispersal by wood-feeding termites.</title>
        <authorList>
            <consortium name="DOE Joint Genome Institute"/>
            <person name="Koch R.A."/>
            <person name="Yoon G."/>
            <person name="Arayal U."/>
            <person name="Lail K."/>
            <person name="Amirebrahimi M."/>
            <person name="Labutti K."/>
            <person name="Lipzen A."/>
            <person name="Riley R."/>
            <person name="Barry K."/>
            <person name="Henrissat B."/>
            <person name="Grigoriev I.V."/>
            <person name="Herr J.R."/>
            <person name="Aime M.C."/>
        </authorList>
    </citation>
    <scope>NUCLEOTIDE SEQUENCE</scope>
    <source>
        <strain evidence="2">MCA 3950</strain>
    </source>
</reference>